<feature type="compositionally biased region" description="Basic and acidic residues" evidence="1">
    <location>
        <begin position="273"/>
        <end position="297"/>
    </location>
</feature>
<feature type="region of interest" description="Disordered" evidence="1">
    <location>
        <begin position="1"/>
        <end position="23"/>
    </location>
</feature>
<protein>
    <submittedName>
        <fullName evidence="2">Uncharacterized protein</fullName>
    </submittedName>
</protein>
<reference evidence="2 3" key="1">
    <citation type="journal article" date="2012" name="Eukaryot. Cell">
        <title>Draft genome sequence of CBS 2479, the standard type strain of Trichosporon asahii.</title>
        <authorList>
            <person name="Yang R.Y."/>
            <person name="Li H.T."/>
            <person name="Zhu H."/>
            <person name="Zhou G.P."/>
            <person name="Wang M."/>
            <person name="Wang L."/>
        </authorList>
    </citation>
    <scope>NUCLEOTIDE SEQUENCE [LARGE SCALE GENOMIC DNA]</scope>
    <source>
        <strain evidence="3">ATCC 90039 / CBS 2479 / JCM 2466 / KCTC 7840 / NCYC 2677 / UAMH 7654</strain>
    </source>
</reference>
<proteinExistence type="predicted"/>
<accession>J4U7Y1</accession>
<feature type="region of interest" description="Disordered" evidence="1">
    <location>
        <begin position="53"/>
        <end position="229"/>
    </location>
</feature>
<dbReference type="Proteomes" id="UP000002748">
    <property type="component" value="Unassembled WGS sequence"/>
</dbReference>
<organism evidence="2 3">
    <name type="scientific">Trichosporon asahii var. asahii (strain ATCC 90039 / CBS 2479 / JCM 2466 / KCTC 7840 / NBRC 103889/ NCYC 2677 / UAMH 7654)</name>
    <name type="common">Yeast</name>
    <dbReference type="NCBI Taxonomy" id="1186058"/>
    <lineage>
        <taxon>Eukaryota</taxon>
        <taxon>Fungi</taxon>
        <taxon>Dikarya</taxon>
        <taxon>Basidiomycota</taxon>
        <taxon>Agaricomycotina</taxon>
        <taxon>Tremellomycetes</taxon>
        <taxon>Trichosporonales</taxon>
        <taxon>Trichosporonaceae</taxon>
        <taxon>Trichosporon</taxon>
    </lineage>
</organism>
<feature type="region of interest" description="Disordered" evidence="1">
    <location>
        <begin position="273"/>
        <end position="304"/>
    </location>
</feature>
<evidence type="ECO:0000313" key="3">
    <source>
        <dbReference type="Proteomes" id="UP000002748"/>
    </source>
</evidence>
<dbReference type="VEuPathDB" id="FungiDB:A1Q1_04912"/>
<feature type="compositionally biased region" description="Basic residues" evidence="1">
    <location>
        <begin position="206"/>
        <end position="221"/>
    </location>
</feature>
<evidence type="ECO:0000256" key="1">
    <source>
        <dbReference type="SAM" id="MobiDB-lite"/>
    </source>
</evidence>
<dbReference type="EMBL" id="ALBS01000290">
    <property type="protein sequence ID" value="EJT46480.1"/>
    <property type="molecule type" value="Genomic_DNA"/>
</dbReference>
<dbReference type="AlphaFoldDB" id="J4U7Y1"/>
<sequence length="304" mass="35286">MHRLTSDVLNIGNLDVDEDEKPKVPPKIKGIRIIENPFDDIVPRITAAERREQMQARLEAKKEAERREKRAKAKKNTKLLSFGEAEEEDEGTVIVKKKDMGRKDRATVDDDKPREKRKKIEDSSGHKEERPEKRKAVDLKAIREEHEKQKAGEGSSRKADLERMQEDLRALKKRIGEDSESDSDDDDKYRRRRKGAVYLEEEMAKYKRGRGRAATRHSAKGRRGDDEDLLRDLGKFSQKVLAMGDDDGAGKERDDDGLEVDDVGWMRHALKFEEEKSDETRRAEEEYTIAKKEEDAKHRARHRD</sequence>
<comment type="caution">
    <text evidence="2">The sequence shown here is derived from an EMBL/GenBank/DDBJ whole genome shotgun (WGS) entry which is preliminary data.</text>
</comment>
<feature type="compositionally biased region" description="Basic and acidic residues" evidence="1">
    <location>
        <begin position="96"/>
        <end position="177"/>
    </location>
</feature>
<evidence type="ECO:0000313" key="2">
    <source>
        <dbReference type="EMBL" id="EJT46480.1"/>
    </source>
</evidence>
<dbReference type="RefSeq" id="XP_014177194.1">
    <property type="nucleotide sequence ID" value="XM_014321719.1"/>
</dbReference>
<gene>
    <name evidence="2" type="ORF">A1Q1_04912</name>
</gene>
<dbReference type="KEGG" id="tasa:A1Q1_04912"/>
<feature type="compositionally biased region" description="Basic and acidic residues" evidence="1">
    <location>
        <begin position="53"/>
        <end position="68"/>
    </location>
</feature>
<dbReference type="GeneID" id="25988424"/>
<dbReference type="HOGENOM" id="CLU_915829_0_0_1"/>
<dbReference type="OrthoDB" id="442970at2759"/>
<name>J4U7Y1_TRIAS</name>